<accession>A0A327Q089</accession>
<organism evidence="2 3">
    <name type="scientific">Chitinophaga skermanii</name>
    <dbReference type="NCBI Taxonomy" id="331697"/>
    <lineage>
        <taxon>Bacteria</taxon>
        <taxon>Pseudomonadati</taxon>
        <taxon>Bacteroidota</taxon>
        <taxon>Chitinophagia</taxon>
        <taxon>Chitinophagales</taxon>
        <taxon>Chitinophagaceae</taxon>
        <taxon>Chitinophaga</taxon>
    </lineage>
</organism>
<comment type="caution">
    <text evidence="2">The sequence shown here is derived from an EMBL/GenBank/DDBJ whole genome shotgun (WGS) entry which is preliminary data.</text>
</comment>
<proteinExistence type="predicted"/>
<dbReference type="InterPro" id="IPR037126">
    <property type="entry name" value="PdaC/RsiV-like_sf"/>
</dbReference>
<dbReference type="OrthoDB" id="594879at2"/>
<sequence>MQKQWLIIACSVALFACNSKTKNTGADSTEAAITSVALVKDPFFTKQLKGTVADQAITMQILKSSDKTFSGYYSYDKIKEPIKLWGGVDSAGNILLHEELIDDVDQYFKGKLTDEGTYEGTWIGPNKSYPFKLKVVNEEKVISFLVTHIEDSAKLIDNMANSPVGTVRATVLWPVAGADDATLTWLRNAITQFDTKRDFPNAAAYAKNYTDSFVTHYRGENDTTGFAEIAAEGGGMSYNWDEDNTTEVAWNKYPLLALERYFYAYTGGAHGNYGSAYQMFDLSKKKELKVADVFKPGFQPALSAALEKSLRKRYKLTPDQPLKDNLLFDNKIEPNENFFITDAGVTFSYTPYEIAPYVVGQIYLFVPFSEIKDWVQPEYLPKQ</sequence>
<reference evidence="2 3" key="1">
    <citation type="submission" date="2018-06" db="EMBL/GenBank/DDBJ databases">
        <title>Genomic Encyclopedia of Archaeal and Bacterial Type Strains, Phase II (KMG-II): from individual species to whole genera.</title>
        <authorList>
            <person name="Goeker M."/>
        </authorList>
    </citation>
    <scope>NUCLEOTIDE SEQUENCE [LARGE SCALE GENOMIC DNA]</scope>
    <source>
        <strain evidence="2 3">DSM 23857</strain>
    </source>
</reference>
<evidence type="ECO:0000259" key="1">
    <source>
        <dbReference type="Pfam" id="PF11738"/>
    </source>
</evidence>
<evidence type="ECO:0000313" key="3">
    <source>
        <dbReference type="Proteomes" id="UP000249547"/>
    </source>
</evidence>
<name>A0A327Q089_9BACT</name>
<dbReference type="Proteomes" id="UP000249547">
    <property type="component" value="Unassembled WGS sequence"/>
</dbReference>
<keyword evidence="3" id="KW-1185">Reference proteome</keyword>
<dbReference type="RefSeq" id="WP_111600504.1">
    <property type="nucleotide sequence ID" value="NZ_QLLL01000016.1"/>
</dbReference>
<feature type="domain" description="DUF3298" evidence="1">
    <location>
        <begin position="291"/>
        <end position="369"/>
    </location>
</feature>
<evidence type="ECO:0000313" key="2">
    <source>
        <dbReference type="EMBL" id="RAI97463.1"/>
    </source>
</evidence>
<dbReference type="Gene3D" id="3.30.565.40">
    <property type="entry name" value="Fervidobacterium nodosum Rt17-B1 like"/>
    <property type="match status" value="1"/>
</dbReference>
<dbReference type="InterPro" id="IPR021729">
    <property type="entry name" value="DUF3298"/>
</dbReference>
<dbReference type="EMBL" id="QLLL01000016">
    <property type="protein sequence ID" value="RAI97463.1"/>
    <property type="molecule type" value="Genomic_DNA"/>
</dbReference>
<dbReference type="Pfam" id="PF11738">
    <property type="entry name" value="DUF3298"/>
    <property type="match status" value="1"/>
</dbReference>
<protein>
    <submittedName>
        <fullName evidence="2">Uncharacterized protein DUF4163</fullName>
    </submittedName>
</protein>
<dbReference type="AlphaFoldDB" id="A0A327Q089"/>
<gene>
    <name evidence="2" type="ORF">LX64_05134</name>
</gene>
<dbReference type="PROSITE" id="PS51257">
    <property type="entry name" value="PROKAR_LIPOPROTEIN"/>
    <property type="match status" value="1"/>
</dbReference>
<dbReference type="Gene3D" id="3.90.640.20">
    <property type="entry name" value="Heat-shock cognate protein, ATPase"/>
    <property type="match status" value="1"/>
</dbReference>